<dbReference type="AlphaFoldDB" id="A0A8J4ANC6"/>
<dbReference type="EMBL" id="BOPO01000151">
    <property type="protein sequence ID" value="GIL31998.1"/>
    <property type="molecule type" value="Genomic_DNA"/>
</dbReference>
<proteinExistence type="predicted"/>
<protein>
    <recommendedName>
        <fullName evidence="2">DUF4178 domain-containing protein</fullName>
    </recommendedName>
</protein>
<gene>
    <name evidence="3" type="ORF">NUM_72520</name>
</gene>
<feature type="transmembrane region" description="Helical" evidence="1">
    <location>
        <begin position="6"/>
        <end position="25"/>
    </location>
</feature>
<keyword evidence="1" id="KW-0472">Membrane</keyword>
<reference evidence="4" key="1">
    <citation type="journal article" date="2021" name="Int. J. Syst. Evol. Microbiol.">
        <title>Actinocatenispora comari sp. nov., an endophytic actinomycete isolated from aerial parts of Comarum salesowianum.</title>
        <authorList>
            <person name="Oyunbileg N."/>
            <person name="Iizaka Y."/>
            <person name="Hamada M."/>
            <person name="Davaapurev B.O."/>
            <person name="Fukumoto A."/>
            <person name="Tsetseg B."/>
            <person name="Kato F."/>
            <person name="Tamura T."/>
            <person name="Batkhuu J."/>
            <person name="Anzai Y."/>
        </authorList>
    </citation>
    <scope>NUCLEOTIDE SEQUENCE [LARGE SCALE GENOMIC DNA]</scope>
    <source>
        <strain evidence="4">NUM-2625</strain>
    </source>
</reference>
<organism evidence="3 4">
    <name type="scientific">Actinocatenispora comari</name>
    <dbReference type="NCBI Taxonomy" id="2807577"/>
    <lineage>
        <taxon>Bacteria</taxon>
        <taxon>Bacillati</taxon>
        <taxon>Actinomycetota</taxon>
        <taxon>Actinomycetes</taxon>
        <taxon>Micromonosporales</taxon>
        <taxon>Micromonosporaceae</taxon>
        <taxon>Actinocatenispora</taxon>
    </lineage>
</organism>
<name>A0A8J4ANC6_9ACTN</name>
<comment type="caution">
    <text evidence="3">The sequence shown here is derived from an EMBL/GenBank/DDBJ whole genome shotgun (WGS) entry which is preliminary data.</text>
</comment>
<evidence type="ECO:0000256" key="1">
    <source>
        <dbReference type="SAM" id="Phobius"/>
    </source>
</evidence>
<feature type="domain" description="DUF4178" evidence="2">
    <location>
        <begin position="58"/>
        <end position="189"/>
    </location>
</feature>
<keyword evidence="4" id="KW-1185">Reference proteome</keyword>
<accession>A0A8J4ANC6</accession>
<evidence type="ECO:0000313" key="4">
    <source>
        <dbReference type="Proteomes" id="UP000614996"/>
    </source>
</evidence>
<dbReference type="Pfam" id="PF13785">
    <property type="entry name" value="DUF4178"/>
    <property type="match status" value="1"/>
</dbReference>
<dbReference type="RefSeq" id="WP_207129539.1">
    <property type="nucleotide sequence ID" value="NZ_BOPO01000151.1"/>
</dbReference>
<keyword evidence="1" id="KW-1133">Transmembrane helix</keyword>
<dbReference type="Proteomes" id="UP000614996">
    <property type="component" value="Unassembled WGS sequence"/>
</dbReference>
<dbReference type="InterPro" id="IPR025235">
    <property type="entry name" value="DUF4178"/>
</dbReference>
<keyword evidence="1" id="KW-0812">Transmembrane</keyword>
<evidence type="ECO:0000313" key="3">
    <source>
        <dbReference type="EMBL" id="GIL31998.1"/>
    </source>
</evidence>
<evidence type="ECO:0000259" key="2">
    <source>
        <dbReference type="Pfam" id="PF13785"/>
    </source>
</evidence>
<sequence length="200" mass="21805">MTTVIVALLSAIVALLVVVILLLWLRSRRRVPTPPVVTDPFADTETDVLTGDPRRLAAGDTVEVRGATWSVRGTLRFTEGDSRWSEHLLDDAHGAKVWLSVEEDPDLLLALWTEVRGSELTPGPRVVHQDGARFVSDESGTADYRSEGSTGLAAAGTMSYHDYAGDGDALLGFEKYGSGGWELARGQRLARRDVRVFTAR</sequence>